<accession>A0ACB0LG15</accession>
<comment type="caution">
    <text evidence="1">The sequence shown here is derived from an EMBL/GenBank/DDBJ whole genome shotgun (WGS) entry which is preliminary data.</text>
</comment>
<protein>
    <submittedName>
        <fullName evidence="1">Uncharacterized protein</fullName>
    </submittedName>
</protein>
<organism evidence="1 2">
    <name type="scientific">Trifolium pratense</name>
    <name type="common">Red clover</name>
    <dbReference type="NCBI Taxonomy" id="57577"/>
    <lineage>
        <taxon>Eukaryota</taxon>
        <taxon>Viridiplantae</taxon>
        <taxon>Streptophyta</taxon>
        <taxon>Embryophyta</taxon>
        <taxon>Tracheophyta</taxon>
        <taxon>Spermatophyta</taxon>
        <taxon>Magnoliopsida</taxon>
        <taxon>eudicotyledons</taxon>
        <taxon>Gunneridae</taxon>
        <taxon>Pentapetalae</taxon>
        <taxon>rosids</taxon>
        <taxon>fabids</taxon>
        <taxon>Fabales</taxon>
        <taxon>Fabaceae</taxon>
        <taxon>Papilionoideae</taxon>
        <taxon>50 kb inversion clade</taxon>
        <taxon>NPAAA clade</taxon>
        <taxon>Hologalegina</taxon>
        <taxon>IRL clade</taxon>
        <taxon>Trifolieae</taxon>
        <taxon>Trifolium</taxon>
    </lineage>
</organism>
<sequence>MGKSLKLISTIILFIFLFFTTKEVASNPSIFKTSIQCKTVKECPDVVEADNKYVAYICMNGYCHRMTYRP</sequence>
<reference evidence="1" key="1">
    <citation type="submission" date="2023-10" db="EMBL/GenBank/DDBJ databases">
        <authorList>
            <person name="Rodriguez Cubillos JULIANA M."/>
            <person name="De Vega J."/>
        </authorList>
    </citation>
    <scope>NUCLEOTIDE SEQUENCE</scope>
</reference>
<evidence type="ECO:0000313" key="2">
    <source>
        <dbReference type="Proteomes" id="UP001177021"/>
    </source>
</evidence>
<keyword evidence="2" id="KW-1185">Reference proteome</keyword>
<name>A0ACB0LG15_TRIPR</name>
<gene>
    <name evidence="1" type="ORF">MILVUS5_LOCUS32805</name>
</gene>
<evidence type="ECO:0000313" key="1">
    <source>
        <dbReference type="EMBL" id="CAJ2668419.1"/>
    </source>
</evidence>
<dbReference type="EMBL" id="CASHSV030000513">
    <property type="protein sequence ID" value="CAJ2668419.1"/>
    <property type="molecule type" value="Genomic_DNA"/>
</dbReference>
<proteinExistence type="predicted"/>
<dbReference type="Proteomes" id="UP001177021">
    <property type="component" value="Unassembled WGS sequence"/>
</dbReference>